<reference evidence="6" key="2">
    <citation type="submission" date="2023-06" db="EMBL/GenBank/DDBJ databases">
        <authorList>
            <consortium name="Lawrence Berkeley National Laboratory"/>
            <person name="Mondo S.J."/>
            <person name="Hensen N."/>
            <person name="Bonometti L."/>
            <person name="Westerberg I."/>
            <person name="Brannstrom I.O."/>
            <person name="Guillou S."/>
            <person name="Cros-Aarteil S."/>
            <person name="Calhoun S."/>
            <person name="Haridas S."/>
            <person name="Kuo A."/>
            <person name="Pangilinan J."/>
            <person name="Riley R."/>
            <person name="Labutti K."/>
            <person name="Andreopoulos B."/>
            <person name="Lipzen A."/>
            <person name="Chen C."/>
            <person name="Yanf M."/>
            <person name="Daum C."/>
            <person name="Ng V."/>
            <person name="Clum A."/>
            <person name="Steindorff A."/>
            <person name="Ohm R."/>
            <person name="Martin F."/>
            <person name="Silar P."/>
            <person name="Natvig D."/>
            <person name="Lalanne C."/>
            <person name="Gautier V."/>
            <person name="Ament-Velasquez S.L."/>
            <person name="Kruys A."/>
            <person name="Hutchinson M.I."/>
            <person name="Powell A.J."/>
            <person name="Barry K."/>
            <person name="Miller A.N."/>
            <person name="Grigoriev I.V."/>
            <person name="Debuchy R."/>
            <person name="Gladieux P."/>
            <person name="Thoren M.H."/>
            <person name="Johannesson H."/>
        </authorList>
    </citation>
    <scope>NUCLEOTIDE SEQUENCE</scope>
    <source>
        <strain evidence="6">CBS 333.67</strain>
    </source>
</reference>
<dbReference type="Proteomes" id="UP001273166">
    <property type="component" value="Unassembled WGS sequence"/>
</dbReference>
<accession>A0AAJ0H408</accession>
<feature type="region of interest" description="Disordered" evidence="1">
    <location>
        <begin position="228"/>
        <end position="253"/>
    </location>
</feature>
<reference evidence="6" key="1">
    <citation type="journal article" date="2023" name="Mol. Phylogenet. Evol.">
        <title>Genome-scale phylogeny and comparative genomics of the fungal order Sordariales.</title>
        <authorList>
            <person name="Hensen N."/>
            <person name="Bonometti L."/>
            <person name="Westerberg I."/>
            <person name="Brannstrom I.O."/>
            <person name="Guillou S."/>
            <person name="Cros-Aarteil S."/>
            <person name="Calhoun S."/>
            <person name="Haridas S."/>
            <person name="Kuo A."/>
            <person name="Mondo S."/>
            <person name="Pangilinan J."/>
            <person name="Riley R."/>
            <person name="LaButti K."/>
            <person name="Andreopoulos B."/>
            <person name="Lipzen A."/>
            <person name="Chen C."/>
            <person name="Yan M."/>
            <person name="Daum C."/>
            <person name="Ng V."/>
            <person name="Clum A."/>
            <person name="Steindorff A."/>
            <person name="Ohm R.A."/>
            <person name="Martin F."/>
            <person name="Silar P."/>
            <person name="Natvig D.O."/>
            <person name="Lalanne C."/>
            <person name="Gautier V."/>
            <person name="Ament-Velasquez S.L."/>
            <person name="Kruys A."/>
            <person name="Hutchinson M.I."/>
            <person name="Powell A.J."/>
            <person name="Barry K."/>
            <person name="Miller A.N."/>
            <person name="Grigoriev I.V."/>
            <person name="Debuchy R."/>
            <person name="Gladieux P."/>
            <person name="Hiltunen Thoren M."/>
            <person name="Johannesson H."/>
        </authorList>
    </citation>
    <scope>NUCLEOTIDE SEQUENCE</scope>
    <source>
        <strain evidence="6">CBS 333.67</strain>
    </source>
</reference>
<feature type="compositionally biased region" description="Low complexity" evidence="1">
    <location>
        <begin position="703"/>
        <end position="724"/>
    </location>
</feature>
<dbReference type="RefSeq" id="XP_062727188.1">
    <property type="nucleotide sequence ID" value="XM_062870206.1"/>
</dbReference>
<feature type="domain" description="SLS1 second KH" evidence="4">
    <location>
        <begin position="366"/>
        <end position="421"/>
    </location>
</feature>
<dbReference type="GO" id="GO:0005743">
    <property type="term" value="C:mitochondrial inner membrane"/>
    <property type="evidence" value="ECO:0007669"/>
    <property type="project" value="InterPro"/>
</dbReference>
<evidence type="ECO:0000259" key="3">
    <source>
        <dbReference type="Pfam" id="PF20776"/>
    </source>
</evidence>
<evidence type="ECO:0000313" key="6">
    <source>
        <dbReference type="EMBL" id="KAK3311408.1"/>
    </source>
</evidence>
<dbReference type="InterPro" id="IPR048401">
    <property type="entry name" value="SLS1_C"/>
</dbReference>
<name>A0AAJ0H408_9PEZI</name>
<feature type="region of interest" description="Disordered" evidence="1">
    <location>
        <begin position="144"/>
        <end position="168"/>
    </location>
</feature>
<sequence length="870" mass="97240">MLSRRLTASASFVCLRCRLQLAASAQRLPFPAIAVPPARATRRFIRSQADPFAQLDEARRQSDGEESDGEPSPELIGVRDIEAEDQSEGNTPFWPVPALPPPEPRTYKSRGHLLAPEREGLSVDILGKPGSAIVLREKQALKKKHPSQLASDDSAGAPVDPDSLLPTGSTDVALEDVLLNIHELKPKDTQILPDKEFRKLKHMLIDGFTNPQLMHYIREYRQLRQLEREEEDAAAQAEAQADAEAEVEESLEEPPWVLARQPWVPLVENALEDVEPHLEGYITKGMPPKERLAVRLMRECWGVSNEKVIDKDGHVSVTLSDVEFSLLTSGNRRWLEGTRREVLARVKQVKLIRESPTSPSISSRRNPFNPVFLEEIGRLTNTVTRLDPSGRKVVVTWIHMPERSEDLENAAETVLRLLRDAYGPKPRASSTLQVSSGRADQGRYLPMLNNHAQMLPWQERSEKWERWTVALPHLTHWNMDSNTQAAIPADILPYTNGTENTIMRQENQIDGAPGWSSELQTDTSAVFGHVVFARRKQLSSVTPASVSEPPSHLDTSLPRTFLPALPALGSLNLPTNLQEEGLWHTISVIRFTPSPEISPELIASAPNLELRIEADHTEVIRLMSLRAITDTFMGDVLFPAAAVDARVVQQRYFVLPGASIEHHVPSLLTFISKSTLRPWDGKLSTPPVLLGVRLPRRLLSPVTTITTNNNNNKNKNNDNSSTRNQDNGRTDDTVAVDYHLSSIEIQRTVTAEYEGLKLRYTSIQGGRRGGERSELSLEAVRVEPPKPAPPAQSEPDIDSLDRYAIVDADEMQRRSSQRRSREFSEFRYHVANTGGDGETIAKPAELKEFLHVASGIINETGSLKWHAKRS</sequence>
<comment type="caution">
    <text evidence="6">The sequence shown here is derived from an EMBL/GenBank/DDBJ whole genome shotgun (WGS) entry which is preliminary data.</text>
</comment>
<gene>
    <name evidence="6" type="ORF">B0T15DRAFT_548895</name>
</gene>
<dbReference type="Pfam" id="PF14611">
    <property type="entry name" value="KH_SLS1_1"/>
    <property type="match status" value="1"/>
</dbReference>
<dbReference type="AlphaFoldDB" id="A0AAJ0H408"/>
<dbReference type="InterPro" id="IPR032741">
    <property type="entry name" value="Sls1_KH-1"/>
</dbReference>
<keyword evidence="7" id="KW-1185">Reference proteome</keyword>
<evidence type="ECO:0000259" key="5">
    <source>
        <dbReference type="Pfam" id="PF20778"/>
    </source>
</evidence>
<dbReference type="Pfam" id="PF20777">
    <property type="entry name" value="KH_SLS1_2"/>
    <property type="match status" value="1"/>
</dbReference>
<dbReference type="InterPro" id="IPR048748">
    <property type="entry name" value="SLS1_KH2"/>
</dbReference>
<evidence type="ECO:0000259" key="4">
    <source>
        <dbReference type="Pfam" id="PF20777"/>
    </source>
</evidence>
<dbReference type="Pfam" id="PF20778">
    <property type="entry name" value="SLS1_C"/>
    <property type="match status" value="1"/>
</dbReference>
<dbReference type="InterPro" id="IPR048400">
    <property type="entry name" value="SLS1_N"/>
</dbReference>
<dbReference type="Pfam" id="PF20776">
    <property type="entry name" value="SLS1_N"/>
    <property type="match status" value="1"/>
</dbReference>
<dbReference type="GeneID" id="87889035"/>
<dbReference type="EMBL" id="JAUDZG010000001">
    <property type="protein sequence ID" value="KAK3311408.1"/>
    <property type="molecule type" value="Genomic_DNA"/>
</dbReference>
<feature type="compositionally biased region" description="Acidic residues" evidence="1">
    <location>
        <begin position="241"/>
        <end position="252"/>
    </location>
</feature>
<feature type="compositionally biased region" description="Pro residues" evidence="1">
    <location>
        <begin position="94"/>
        <end position="104"/>
    </location>
</feature>
<evidence type="ECO:0000256" key="1">
    <source>
        <dbReference type="SAM" id="MobiDB-lite"/>
    </source>
</evidence>
<feature type="domain" description="SLS1 first KH" evidence="2">
    <location>
        <begin position="313"/>
        <end position="355"/>
    </location>
</feature>
<feature type="domain" description="SLS1 C-terminal" evidence="5">
    <location>
        <begin position="455"/>
        <end position="850"/>
    </location>
</feature>
<protein>
    <submittedName>
        <fullName evidence="6">Mitochondrial inner-membrane-bound regulator-domain-containing protein</fullName>
    </submittedName>
</protein>
<organism evidence="6 7">
    <name type="scientific">Chaetomium strumarium</name>
    <dbReference type="NCBI Taxonomy" id="1170767"/>
    <lineage>
        <taxon>Eukaryota</taxon>
        <taxon>Fungi</taxon>
        <taxon>Dikarya</taxon>
        <taxon>Ascomycota</taxon>
        <taxon>Pezizomycotina</taxon>
        <taxon>Sordariomycetes</taxon>
        <taxon>Sordariomycetidae</taxon>
        <taxon>Sordariales</taxon>
        <taxon>Chaetomiaceae</taxon>
        <taxon>Chaetomium</taxon>
    </lineage>
</organism>
<evidence type="ECO:0000313" key="7">
    <source>
        <dbReference type="Proteomes" id="UP001273166"/>
    </source>
</evidence>
<proteinExistence type="predicted"/>
<evidence type="ECO:0000259" key="2">
    <source>
        <dbReference type="Pfam" id="PF14611"/>
    </source>
</evidence>
<feature type="domain" description="SLS1 N-terminal" evidence="3">
    <location>
        <begin position="171"/>
        <end position="304"/>
    </location>
</feature>
<feature type="region of interest" description="Disordered" evidence="1">
    <location>
        <begin position="50"/>
        <end position="107"/>
    </location>
</feature>
<feature type="region of interest" description="Disordered" evidence="1">
    <location>
        <begin position="703"/>
        <end position="731"/>
    </location>
</feature>